<comment type="similarity">
    <text evidence="2 8">Belongs to the sodium:solute symporter (SSF) (TC 2.A.21) family.</text>
</comment>
<dbReference type="PANTHER" id="PTHR48086">
    <property type="entry name" value="SODIUM/PROLINE SYMPORTER-RELATED"/>
    <property type="match status" value="1"/>
</dbReference>
<feature type="transmembrane region" description="Helical" evidence="9">
    <location>
        <begin position="83"/>
        <end position="106"/>
    </location>
</feature>
<sequence>MGLQWEGKSFIDNLPKIYGVYTGGFLVFFALMAIGEKMGMSAAAIGISFVAFTVVIYAFIGILSRTMAVDAYYVAGRSVPPVFNGMATAADWMSGASFVAMAGGIFMSGYPYLAFVVGWTGGYILVATLMAPYLRKFGCYTVPDFIGTRYGGKLTRFCAIVVLIVASFTYVTAQITASGTIAARAFLIPFEWGVYIGLAGILVCSMLGGMRAVTWTQVAQYIVLIIAYLVPIVWMSGAQGFGWFPQFQYGPAVERIIELEPMLGVGTAAAEQVPGLGVLTTLHAEPQAGALAAWQFVTLAFCMMVGTASLPHILMRYFTTPSVKAARNSVAWSLFFIFLLYFSAPALATLSKLSLMDPNLASSIFGKSIAEVEALSWVRNWGEVGLLAIRDSNGDGILQVNEFFLNPDIIVLATPEFAGLPYVISGLVAAGGLAAAMSTADGLLLAMANTLSHDLYYKILDPKAETRKRLLTARVLLIVIGLAGALVASMKLTGILGAVAWAFCFAMSGLFAPLVLGVWWKRANRQGAIAGMVFGLAAGWGYLLAVRGGMEPWLGLDHLRFGVVGVVVSFVAMIVVTLMFPAPDEETQRMVDEVRVPRGETIIGRS</sequence>
<dbReference type="NCBIfam" id="TIGR03648">
    <property type="entry name" value="Na_symport_lg"/>
    <property type="match status" value="1"/>
</dbReference>
<dbReference type="AlphaFoldDB" id="A0A514BW61"/>
<feature type="transmembrane region" description="Helical" evidence="9">
    <location>
        <begin position="422"/>
        <end position="449"/>
    </location>
</feature>
<dbReference type="Pfam" id="PF00474">
    <property type="entry name" value="SSF"/>
    <property type="match status" value="2"/>
</dbReference>
<organism evidence="10 11">
    <name type="scientific">Marilutibacter alkalisoli</name>
    <dbReference type="NCBI Taxonomy" id="2591633"/>
    <lineage>
        <taxon>Bacteria</taxon>
        <taxon>Pseudomonadati</taxon>
        <taxon>Pseudomonadota</taxon>
        <taxon>Gammaproteobacteria</taxon>
        <taxon>Lysobacterales</taxon>
        <taxon>Lysobacteraceae</taxon>
        <taxon>Marilutibacter</taxon>
    </lineage>
</organism>
<dbReference type="PROSITE" id="PS50283">
    <property type="entry name" value="NA_SOLUT_SYMP_3"/>
    <property type="match status" value="1"/>
</dbReference>
<proteinExistence type="inferred from homology"/>
<dbReference type="GO" id="GO:0005886">
    <property type="term" value="C:plasma membrane"/>
    <property type="evidence" value="ECO:0007669"/>
    <property type="project" value="TreeGrafter"/>
</dbReference>
<feature type="transmembrane region" description="Helical" evidence="9">
    <location>
        <begin position="154"/>
        <end position="172"/>
    </location>
</feature>
<name>A0A514BW61_9GAMM</name>
<dbReference type="OrthoDB" id="9764416at2"/>
<protein>
    <submittedName>
        <fullName evidence="10">Cation acetate symporter</fullName>
    </submittedName>
</protein>
<dbReference type="RefSeq" id="WP_141624877.1">
    <property type="nucleotide sequence ID" value="NZ_CP041242.1"/>
</dbReference>
<keyword evidence="6 9" id="KW-1133">Transmembrane helix</keyword>
<dbReference type="PANTHER" id="PTHR48086:SF5">
    <property type="entry name" value="NA(+):SOLUTE SYMPORTER (SSF FAMILY)"/>
    <property type="match status" value="1"/>
</dbReference>
<dbReference type="KEGG" id="lyj:FKV23_16670"/>
<dbReference type="Gene3D" id="1.20.1730.10">
    <property type="entry name" value="Sodium/glucose cotransporter"/>
    <property type="match status" value="1"/>
</dbReference>
<evidence type="ECO:0000256" key="8">
    <source>
        <dbReference type="RuleBase" id="RU362091"/>
    </source>
</evidence>
<comment type="subcellular location">
    <subcellularLocation>
        <location evidence="1">Membrane</location>
        <topology evidence="1">Multi-pass membrane protein</topology>
    </subcellularLocation>
</comment>
<feature type="transmembrane region" description="Helical" evidence="9">
    <location>
        <begin position="470"/>
        <end position="489"/>
    </location>
</feature>
<feature type="transmembrane region" description="Helical" evidence="9">
    <location>
        <begin position="558"/>
        <end position="580"/>
    </location>
</feature>
<feature type="transmembrane region" description="Helical" evidence="9">
    <location>
        <begin position="495"/>
        <end position="520"/>
    </location>
</feature>
<evidence type="ECO:0000256" key="2">
    <source>
        <dbReference type="ARBA" id="ARBA00006434"/>
    </source>
</evidence>
<keyword evidence="7 9" id="KW-0472">Membrane</keyword>
<evidence type="ECO:0000256" key="4">
    <source>
        <dbReference type="ARBA" id="ARBA00022692"/>
    </source>
</evidence>
<feature type="transmembrane region" description="Helical" evidence="9">
    <location>
        <begin position="330"/>
        <end position="350"/>
    </location>
</feature>
<feature type="transmembrane region" description="Helical" evidence="9">
    <location>
        <begin position="112"/>
        <end position="134"/>
    </location>
</feature>
<evidence type="ECO:0000256" key="7">
    <source>
        <dbReference type="ARBA" id="ARBA00023136"/>
    </source>
</evidence>
<evidence type="ECO:0000313" key="10">
    <source>
        <dbReference type="EMBL" id="QDH71545.1"/>
    </source>
</evidence>
<evidence type="ECO:0000256" key="5">
    <source>
        <dbReference type="ARBA" id="ARBA00022847"/>
    </source>
</evidence>
<dbReference type="InterPro" id="IPR038377">
    <property type="entry name" value="Na/Glc_symporter_sf"/>
</dbReference>
<dbReference type="Proteomes" id="UP000317199">
    <property type="component" value="Chromosome"/>
</dbReference>
<keyword evidence="4 9" id="KW-0812">Transmembrane</keyword>
<feature type="transmembrane region" description="Helical" evidence="9">
    <location>
        <begin position="18"/>
        <end position="35"/>
    </location>
</feature>
<evidence type="ECO:0000256" key="1">
    <source>
        <dbReference type="ARBA" id="ARBA00004141"/>
    </source>
</evidence>
<accession>A0A514BW61</accession>
<feature type="transmembrane region" description="Helical" evidence="9">
    <location>
        <begin position="192"/>
        <end position="209"/>
    </location>
</feature>
<keyword evidence="3" id="KW-0813">Transport</keyword>
<dbReference type="InterPro" id="IPR001734">
    <property type="entry name" value="Na/solute_symporter"/>
</dbReference>
<dbReference type="CDD" id="cd11480">
    <property type="entry name" value="SLC5sbd_u4"/>
    <property type="match status" value="1"/>
</dbReference>
<gene>
    <name evidence="10" type="ORF">FKV23_16670</name>
</gene>
<reference evidence="10 11" key="1">
    <citation type="submission" date="2019-06" db="EMBL/GenBank/DDBJ databases">
        <title>Lysobacter alkalisoli sp. nov. isolated from saline-alkali soil.</title>
        <authorList>
            <person name="Sun J.-Q."/>
            <person name="Xu L."/>
        </authorList>
    </citation>
    <scope>NUCLEOTIDE SEQUENCE [LARGE SCALE GENOMIC DNA]</scope>
    <source>
        <strain evidence="10 11">SJ-36</strain>
    </source>
</reference>
<dbReference type="EMBL" id="CP041242">
    <property type="protein sequence ID" value="QDH71545.1"/>
    <property type="molecule type" value="Genomic_DNA"/>
</dbReference>
<keyword evidence="5" id="KW-0769">Symport</keyword>
<dbReference type="GO" id="GO:0015293">
    <property type="term" value="F:symporter activity"/>
    <property type="evidence" value="ECO:0007669"/>
    <property type="project" value="UniProtKB-KW"/>
</dbReference>
<evidence type="ECO:0000256" key="9">
    <source>
        <dbReference type="SAM" id="Phobius"/>
    </source>
</evidence>
<dbReference type="InterPro" id="IPR019899">
    <property type="entry name" value="Na/solute_symporter_VC_2705"/>
</dbReference>
<evidence type="ECO:0000313" key="11">
    <source>
        <dbReference type="Proteomes" id="UP000317199"/>
    </source>
</evidence>
<evidence type="ECO:0000256" key="3">
    <source>
        <dbReference type="ARBA" id="ARBA00022448"/>
    </source>
</evidence>
<keyword evidence="11" id="KW-1185">Reference proteome</keyword>
<feature type="transmembrane region" description="Helical" evidence="9">
    <location>
        <begin position="527"/>
        <end position="546"/>
    </location>
</feature>
<feature type="transmembrane region" description="Helical" evidence="9">
    <location>
        <begin position="221"/>
        <end position="244"/>
    </location>
</feature>
<feature type="transmembrane region" description="Helical" evidence="9">
    <location>
        <begin position="41"/>
        <end position="63"/>
    </location>
</feature>
<evidence type="ECO:0000256" key="6">
    <source>
        <dbReference type="ARBA" id="ARBA00022989"/>
    </source>
</evidence>
<dbReference type="InterPro" id="IPR050277">
    <property type="entry name" value="Sodium:Solute_Symporter"/>
</dbReference>
<feature type="transmembrane region" description="Helical" evidence="9">
    <location>
        <begin position="292"/>
        <end position="318"/>
    </location>
</feature>